<proteinExistence type="predicted"/>
<gene>
    <name evidence="2" type="ORF">DWB77_05513</name>
</gene>
<evidence type="ECO:0000256" key="1">
    <source>
        <dbReference type="SAM" id="MobiDB-lite"/>
    </source>
</evidence>
<keyword evidence="3" id="KW-1185">Reference proteome</keyword>
<reference evidence="2 3" key="1">
    <citation type="submission" date="2018-10" db="EMBL/GenBank/DDBJ databases">
        <title>Relationship between Morphology and Antimicrobial Activity in Streptomyces.</title>
        <authorList>
            <person name="Kang H.J."/>
            <person name="Kim S.B."/>
        </authorList>
    </citation>
    <scope>NUCLEOTIDE SEQUENCE [LARGE SCALE GENOMIC DNA]</scope>
    <source>
        <strain evidence="2 3">BH38</strain>
    </source>
</reference>
<feature type="compositionally biased region" description="Low complexity" evidence="1">
    <location>
        <begin position="219"/>
        <end position="233"/>
    </location>
</feature>
<evidence type="ECO:0000313" key="2">
    <source>
        <dbReference type="EMBL" id="AYG83317.1"/>
    </source>
</evidence>
<name>A0A387HR42_9ACTN</name>
<dbReference type="KEGG" id="shun:DWB77_05513"/>
<evidence type="ECO:0000313" key="3">
    <source>
        <dbReference type="Proteomes" id="UP000271554"/>
    </source>
</evidence>
<accession>A0A387HR42</accession>
<dbReference type="Proteomes" id="UP000271554">
    <property type="component" value="Chromosome"/>
</dbReference>
<dbReference type="EMBL" id="CP032698">
    <property type="protein sequence ID" value="AYG83317.1"/>
    <property type="molecule type" value="Genomic_DNA"/>
</dbReference>
<dbReference type="AlphaFoldDB" id="A0A387HR42"/>
<feature type="compositionally biased region" description="Low complexity" evidence="1">
    <location>
        <begin position="241"/>
        <end position="264"/>
    </location>
</feature>
<sequence>MVHPETPARPRLLPRPPDGYTDGGWYPCETSTSLGVCQTGYTMLTHAASDLPLPDDVGMAPAHYALYIEARKRDNSLDGYTLLRLDPYTQTRHAQQDYDRLTATLDGPESTLVPGFRVSVRFGSTSATTGCALTRTTPTPCAPGRCPRGGERVTAPALYEIETSKDGTPHPVEQLWMPGDDASDSGFVAHRGLYVTGIDDRTQDHLYPVAFIVLGTSGGPTSSRPPSRTWSGSTAGGTCIRTPATTRRSASPASRAPSTPTASSYGTPTPITAEDASGTTPDGWSGLPAPSLVPYRSPPCATQPPRRRPATFSIPTKEHRNLGG</sequence>
<protein>
    <submittedName>
        <fullName evidence="2">Uncharacterized protein</fullName>
    </submittedName>
</protein>
<feature type="region of interest" description="Disordered" evidence="1">
    <location>
        <begin position="216"/>
        <end position="324"/>
    </location>
</feature>
<organism evidence="2 3">
    <name type="scientific">Streptomyces hundungensis</name>
    <dbReference type="NCBI Taxonomy" id="1077946"/>
    <lineage>
        <taxon>Bacteria</taxon>
        <taxon>Bacillati</taxon>
        <taxon>Actinomycetota</taxon>
        <taxon>Actinomycetes</taxon>
        <taxon>Kitasatosporales</taxon>
        <taxon>Streptomycetaceae</taxon>
        <taxon>Streptomyces</taxon>
    </lineage>
</organism>